<name>A0A316DIT3_9BACL</name>
<dbReference type="Proteomes" id="UP000245634">
    <property type="component" value="Unassembled WGS sequence"/>
</dbReference>
<gene>
    <name evidence="2" type="ORF">C7459_101409</name>
</gene>
<organism evidence="2 3">
    <name type="scientific">Tumebacillus permanentifrigoris</name>
    <dbReference type="NCBI Taxonomy" id="378543"/>
    <lineage>
        <taxon>Bacteria</taxon>
        <taxon>Bacillati</taxon>
        <taxon>Bacillota</taxon>
        <taxon>Bacilli</taxon>
        <taxon>Bacillales</taxon>
        <taxon>Alicyclobacillaceae</taxon>
        <taxon>Tumebacillus</taxon>
    </lineage>
</organism>
<accession>A0A316DIT3</accession>
<comment type="caution">
    <text evidence="2">The sequence shown here is derived from an EMBL/GenBank/DDBJ whole genome shotgun (WGS) entry which is preliminary data.</text>
</comment>
<evidence type="ECO:0000256" key="1">
    <source>
        <dbReference type="SAM" id="MobiDB-lite"/>
    </source>
</evidence>
<sequence>MSDDRQRFDNNDWHEGMILPSRKDTHNRNRKKKAKQASAVRGASVEPKAELAATTFTEPVAEPAREPVVEPVREPEPVVELAEPATEHPLEDHPALQEIQLARAEATATSAVTDAVRIPDVSWAEKQARLDDDRTQHEEAAGDDVDPPPFFTTWQRVMLWTGTALVTLCILAWGKIGYVHNVPDIVRHNVSAYDRGPAFLVVKPWWFGPPVIDLAQYDRPEETPNWELYHARLGDYAGIVENPHVLWYYRSDFLLNSY</sequence>
<proteinExistence type="predicted"/>
<feature type="region of interest" description="Disordered" evidence="1">
    <location>
        <begin position="127"/>
        <end position="146"/>
    </location>
</feature>
<reference evidence="2 3" key="1">
    <citation type="submission" date="2018-05" db="EMBL/GenBank/DDBJ databases">
        <title>Genomic Encyclopedia of Type Strains, Phase IV (KMG-IV): sequencing the most valuable type-strain genomes for metagenomic binning, comparative biology and taxonomic classification.</title>
        <authorList>
            <person name="Goeker M."/>
        </authorList>
    </citation>
    <scope>NUCLEOTIDE SEQUENCE [LARGE SCALE GENOMIC DNA]</scope>
    <source>
        <strain evidence="2 3">DSM 18773</strain>
    </source>
</reference>
<evidence type="ECO:0000313" key="3">
    <source>
        <dbReference type="Proteomes" id="UP000245634"/>
    </source>
</evidence>
<dbReference type="RefSeq" id="WP_211320319.1">
    <property type="nucleotide sequence ID" value="NZ_QGGL01000001.1"/>
</dbReference>
<feature type="region of interest" description="Disordered" evidence="1">
    <location>
        <begin position="1"/>
        <end position="56"/>
    </location>
</feature>
<protein>
    <submittedName>
        <fullName evidence="2">Uncharacterized protein</fullName>
    </submittedName>
</protein>
<keyword evidence="3" id="KW-1185">Reference proteome</keyword>
<evidence type="ECO:0000313" key="2">
    <source>
        <dbReference type="EMBL" id="PWK16543.1"/>
    </source>
</evidence>
<feature type="compositionally biased region" description="Basic and acidic residues" evidence="1">
    <location>
        <begin position="1"/>
        <end position="27"/>
    </location>
</feature>
<feature type="compositionally biased region" description="Basic and acidic residues" evidence="1">
    <location>
        <begin position="127"/>
        <end position="140"/>
    </location>
</feature>
<dbReference type="AlphaFoldDB" id="A0A316DIT3"/>
<dbReference type="EMBL" id="QGGL01000001">
    <property type="protein sequence ID" value="PWK16543.1"/>
    <property type="molecule type" value="Genomic_DNA"/>
</dbReference>